<dbReference type="PROSITE" id="PS00760">
    <property type="entry name" value="SPASE_I_2"/>
    <property type="match status" value="1"/>
</dbReference>
<dbReference type="EMBL" id="BJUD01000037">
    <property type="protein sequence ID" value="GEK29187.1"/>
    <property type="molecule type" value="Genomic_DNA"/>
</dbReference>
<dbReference type="InterPro" id="IPR019533">
    <property type="entry name" value="Peptidase_S26"/>
</dbReference>
<dbReference type="Pfam" id="PF10502">
    <property type="entry name" value="Peptidase_S26"/>
    <property type="match status" value="1"/>
</dbReference>
<dbReference type="NCBIfam" id="TIGR02227">
    <property type="entry name" value="sigpep_I_bact"/>
    <property type="match status" value="1"/>
</dbReference>
<sequence length="204" mass="22818">MRIIKKVMSLLWPIIIGAGIAFLIQWLFVAHVRVDGPSMLPNLTNNEKVWAFKQAPIRHDRVIVFNAYGVDPEATDPQVKYVKRVIGMPGDTIDYGADGTLSINGKKVSQSYISKDQQTTGTLGRLPHSSNGYKGFTLKSLSYDENWTRNIGATKVPKDSYFVLGDNRAVSNDSRYYGFVPKKKVVGVVKAYPWAAKHEEINVK</sequence>
<reference evidence="10 11" key="1">
    <citation type="journal article" date="2015" name="Genome Announc.">
        <title>Expanding the biotechnology potential of lactobacilli through comparative genomics of 213 strains and associated genera.</title>
        <authorList>
            <person name="Sun Z."/>
            <person name="Harris H.M."/>
            <person name="McCann A."/>
            <person name="Guo C."/>
            <person name="Argimon S."/>
            <person name="Zhang W."/>
            <person name="Yang X."/>
            <person name="Jeffery I.B."/>
            <person name="Cooney J.C."/>
            <person name="Kagawa T.F."/>
            <person name="Liu W."/>
            <person name="Song Y."/>
            <person name="Salvetti E."/>
            <person name="Wrobel A."/>
            <person name="Rasinkangas P."/>
            <person name="Parkhill J."/>
            <person name="Rea M.C."/>
            <person name="O'Sullivan O."/>
            <person name="Ritari J."/>
            <person name="Douillard F.P."/>
            <person name="Paul Ross R."/>
            <person name="Yang R."/>
            <person name="Briner A.E."/>
            <person name="Felis G.E."/>
            <person name="de Vos W.M."/>
            <person name="Barrangou R."/>
            <person name="Klaenhammer T.R."/>
            <person name="Caufield P.W."/>
            <person name="Cui Y."/>
            <person name="Zhang H."/>
            <person name="O'Toole P.W."/>
        </authorList>
    </citation>
    <scope>NUCLEOTIDE SEQUENCE [LARGE SCALE GENOMIC DNA]</scope>
    <source>
        <strain evidence="10 11">DSM 22696</strain>
    </source>
</reference>
<evidence type="ECO:0000313" key="11">
    <source>
        <dbReference type="Proteomes" id="UP000051139"/>
    </source>
</evidence>
<comment type="similarity">
    <text evidence="3 7">Belongs to the peptidase S26 family.</text>
</comment>
<dbReference type="GO" id="GO:0005886">
    <property type="term" value="C:plasma membrane"/>
    <property type="evidence" value="ECO:0007669"/>
    <property type="project" value="UniProtKB-SubCell"/>
</dbReference>
<evidence type="ECO:0000256" key="2">
    <source>
        <dbReference type="ARBA" id="ARBA00004401"/>
    </source>
</evidence>
<evidence type="ECO:0000256" key="7">
    <source>
        <dbReference type="RuleBase" id="RU362042"/>
    </source>
</evidence>
<dbReference type="EC" id="3.4.21.89" evidence="4 7"/>
<name>A0A0R2L3U9_9LACO</name>
<feature type="active site" evidence="6">
    <location>
        <position position="83"/>
    </location>
</feature>
<keyword evidence="7" id="KW-0472">Membrane</keyword>
<dbReference type="Proteomes" id="UP000321429">
    <property type="component" value="Unassembled WGS sequence"/>
</dbReference>
<evidence type="ECO:0000256" key="5">
    <source>
        <dbReference type="ARBA" id="ARBA00022801"/>
    </source>
</evidence>
<dbReference type="GO" id="GO:0004252">
    <property type="term" value="F:serine-type endopeptidase activity"/>
    <property type="evidence" value="ECO:0007669"/>
    <property type="project" value="InterPro"/>
</dbReference>
<reference evidence="9 12" key="2">
    <citation type="submission" date="2019-07" db="EMBL/GenBank/DDBJ databases">
        <title>Whole genome shotgun sequence of Lactobacillus siliginis NBRC 101315.</title>
        <authorList>
            <person name="Hosoyama A."/>
            <person name="Uohara A."/>
            <person name="Ohji S."/>
            <person name="Ichikawa N."/>
        </authorList>
    </citation>
    <scope>NUCLEOTIDE SEQUENCE [LARGE SCALE GENOMIC DNA]</scope>
    <source>
        <strain evidence="9 12">NBRC 101315</strain>
    </source>
</reference>
<keyword evidence="5 7" id="KW-0378">Hydrolase</keyword>
<dbReference type="SUPFAM" id="SSF51306">
    <property type="entry name" value="LexA/Signal peptidase"/>
    <property type="match status" value="1"/>
</dbReference>
<dbReference type="PRINTS" id="PR00727">
    <property type="entry name" value="LEADERPTASE"/>
</dbReference>
<proteinExistence type="inferred from homology"/>
<dbReference type="PANTHER" id="PTHR43390">
    <property type="entry name" value="SIGNAL PEPTIDASE I"/>
    <property type="match status" value="1"/>
</dbReference>
<dbReference type="PATRIC" id="fig|348151.3.peg.1438"/>
<comment type="subcellular location">
    <subcellularLocation>
        <location evidence="2">Cell membrane</location>
        <topology evidence="2">Single-pass type II membrane protein</topology>
    </subcellularLocation>
    <subcellularLocation>
        <location evidence="7">Membrane</location>
        <topology evidence="7">Single-pass type II membrane protein</topology>
    </subcellularLocation>
</comment>
<dbReference type="Gene3D" id="2.10.109.10">
    <property type="entry name" value="Umud Fragment, subunit A"/>
    <property type="match status" value="1"/>
</dbReference>
<dbReference type="InterPro" id="IPR019757">
    <property type="entry name" value="Pept_S26A_signal_pept_1_Lys-AS"/>
</dbReference>
<evidence type="ECO:0000256" key="1">
    <source>
        <dbReference type="ARBA" id="ARBA00000677"/>
    </source>
</evidence>
<dbReference type="AlphaFoldDB" id="A0A0R2L3U9"/>
<gene>
    <name evidence="9" type="primary">sip1</name>
    <name evidence="10" type="ORF">IV55_GL001400</name>
    <name evidence="9" type="ORF">LSI01_14980</name>
</gene>
<evidence type="ECO:0000256" key="3">
    <source>
        <dbReference type="ARBA" id="ARBA00009370"/>
    </source>
</evidence>
<comment type="caution">
    <text evidence="10">The sequence shown here is derived from an EMBL/GenBank/DDBJ whole genome shotgun (WGS) entry which is preliminary data.</text>
</comment>
<evidence type="ECO:0000313" key="10">
    <source>
        <dbReference type="EMBL" id="KRN96431.1"/>
    </source>
</evidence>
<evidence type="ECO:0000259" key="8">
    <source>
        <dbReference type="Pfam" id="PF10502"/>
    </source>
</evidence>
<feature type="domain" description="Peptidase S26" evidence="8">
    <location>
        <begin position="10"/>
        <end position="192"/>
    </location>
</feature>
<keyword evidence="7" id="KW-1133">Transmembrane helix</keyword>
<feature type="active site" evidence="6">
    <location>
        <position position="38"/>
    </location>
</feature>
<accession>A0A0R2L3U9</accession>
<keyword evidence="7" id="KW-0812">Transmembrane</keyword>
<dbReference type="CDD" id="cd06530">
    <property type="entry name" value="S26_SPase_I"/>
    <property type="match status" value="1"/>
</dbReference>
<feature type="transmembrane region" description="Helical" evidence="7">
    <location>
        <begin position="7"/>
        <end position="28"/>
    </location>
</feature>
<evidence type="ECO:0000313" key="9">
    <source>
        <dbReference type="EMBL" id="GEK29187.1"/>
    </source>
</evidence>
<dbReference type="EMBL" id="JQCB01000004">
    <property type="protein sequence ID" value="KRN96431.1"/>
    <property type="molecule type" value="Genomic_DNA"/>
</dbReference>
<organism evidence="10 11">
    <name type="scientific">Furfurilactobacillus siliginis</name>
    <dbReference type="NCBI Taxonomy" id="348151"/>
    <lineage>
        <taxon>Bacteria</taxon>
        <taxon>Bacillati</taxon>
        <taxon>Bacillota</taxon>
        <taxon>Bacilli</taxon>
        <taxon>Lactobacillales</taxon>
        <taxon>Lactobacillaceae</taxon>
        <taxon>Furfurilactobacillus</taxon>
    </lineage>
</organism>
<evidence type="ECO:0000313" key="12">
    <source>
        <dbReference type="Proteomes" id="UP000321429"/>
    </source>
</evidence>
<dbReference type="GO" id="GO:0009003">
    <property type="term" value="F:signal peptidase activity"/>
    <property type="evidence" value="ECO:0007669"/>
    <property type="project" value="UniProtKB-EC"/>
</dbReference>
<dbReference type="InterPro" id="IPR019758">
    <property type="entry name" value="Pept_S26A_signal_pept_1_CS"/>
</dbReference>
<dbReference type="InterPro" id="IPR036286">
    <property type="entry name" value="LexA/Signal_pep-like_sf"/>
</dbReference>
<keyword evidence="7" id="KW-0645">Protease</keyword>
<protein>
    <recommendedName>
        <fullName evidence="4 7">Signal peptidase I</fullName>
        <ecNumber evidence="4 7">3.4.21.89</ecNumber>
    </recommendedName>
</protein>
<dbReference type="STRING" id="348151.IV55_GL001400"/>
<evidence type="ECO:0000256" key="6">
    <source>
        <dbReference type="PIRSR" id="PIRSR600223-1"/>
    </source>
</evidence>
<evidence type="ECO:0000256" key="4">
    <source>
        <dbReference type="ARBA" id="ARBA00013208"/>
    </source>
</evidence>
<dbReference type="PANTHER" id="PTHR43390:SF1">
    <property type="entry name" value="CHLOROPLAST PROCESSING PEPTIDASE"/>
    <property type="match status" value="1"/>
</dbReference>
<dbReference type="RefSeq" id="WP_057809685.1">
    <property type="nucleotide sequence ID" value="NZ_BJUD01000037.1"/>
</dbReference>
<dbReference type="Proteomes" id="UP000051139">
    <property type="component" value="Unassembled WGS sequence"/>
</dbReference>
<dbReference type="GO" id="GO:0006465">
    <property type="term" value="P:signal peptide processing"/>
    <property type="evidence" value="ECO:0007669"/>
    <property type="project" value="InterPro"/>
</dbReference>
<comment type="catalytic activity">
    <reaction evidence="1 7">
        <text>Cleavage of hydrophobic, N-terminal signal or leader sequences from secreted and periplasmic proteins.</text>
        <dbReference type="EC" id="3.4.21.89"/>
    </reaction>
</comment>
<dbReference type="InterPro" id="IPR000223">
    <property type="entry name" value="Pept_S26A_signal_pept_1"/>
</dbReference>
<keyword evidence="11" id="KW-1185">Reference proteome</keyword>
<dbReference type="PROSITE" id="PS00761">
    <property type="entry name" value="SPASE_I_3"/>
    <property type="match status" value="1"/>
</dbReference>